<dbReference type="STRING" id="518766.Rmar_2791"/>
<dbReference type="Gene3D" id="3.40.50.10320">
    <property type="entry name" value="LmbE-like"/>
    <property type="match status" value="1"/>
</dbReference>
<dbReference type="OrthoDB" id="9791139at2"/>
<dbReference type="CDD" id="cd01399">
    <property type="entry name" value="GlcN6P_deaminase"/>
    <property type="match status" value="1"/>
</dbReference>
<dbReference type="InterPro" id="IPR037171">
    <property type="entry name" value="NagB/RpiA_transferase-like"/>
</dbReference>
<dbReference type="HOGENOM" id="CLU_425041_0_0_10"/>
<dbReference type="GO" id="GO:0004342">
    <property type="term" value="F:glucosamine-6-phosphate deaminase activity"/>
    <property type="evidence" value="ECO:0007669"/>
    <property type="project" value="UniProtKB-UniRule"/>
</dbReference>
<dbReference type="Pfam" id="PF02585">
    <property type="entry name" value="PIG-L"/>
    <property type="match status" value="1"/>
</dbReference>
<dbReference type="NCBIfam" id="NF002557">
    <property type="entry name" value="PRK02122.1"/>
    <property type="match status" value="1"/>
</dbReference>
<feature type="domain" description="Glucosamine/galactosamine-6-phosphate isomerase" evidence="3">
    <location>
        <begin position="33"/>
        <end position="257"/>
    </location>
</feature>
<dbReference type="EC" id="3.5.99.6" evidence="1"/>
<keyword evidence="4" id="KW-0413">Isomerase</keyword>
<dbReference type="KEGG" id="rmr:Rmar_2791"/>
<dbReference type="eggNOG" id="COG0363">
    <property type="taxonomic scope" value="Bacteria"/>
</dbReference>
<dbReference type="InterPro" id="IPR052960">
    <property type="entry name" value="GlcN6P_deaminase-like"/>
</dbReference>
<dbReference type="RefSeq" id="WP_012845270.1">
    <property type="nucleotide sequence ID" value="NC_013501.1"/>
</dbReference>
<dbReference type="PANTHER" id="PTHR42892:SF1">
    <property type="entry name" value="GLUCOSAMINE-6-PHOSPHATE ISOMERASE"/>
    <property type="match status" value="1"/>
</dbReference>
<protein>
    <recommendedName>
        <fullName evidence="1">Glucosamine-6-phosphate deaminase</fullName>
        <ecNumber evidence="1">3.5.99.6</ecNumber>
    </recommendedName>
</protein>
<name>D0MH71_RHOM4</name>
<dbReference type="InterPro" id="IPR004547">
    <property type="entry name" value="Glucosamine6P_isomerase"/>
</dbReference>
<dbReference type="InterPro" id="IPR024078">
    <property type="entry name" value="LmbE-like_dom_sf"/>
</dbReference>
<dbReference type="Gene3D" id="3.40.50.1360">
    <property type="match status" value="1"/>
</dbReference>
<sequence length="642" mass="73529">MSVDATMQSSIPAVSPTTEGTQRERVPVRIFDNPAQLAREVARRIAELIRERQAEGRTVVLGLPTGSTPIGVYQELIRMHREEGLDFSNVITFNLDEYYPMQPDSLQSYHRFMRENLFDHINIPPENIHIPRGDIPPEEVEAHCQAYEEEIRKAGGLDLVLLGIGRSGHIGFNEPGSGPETRTRLVVLDEITRKDAASDFFGEENVPRHAITMGIGTILEALEIILMATGEHKAPIVRRAVEEPPDRQVPASFLQTHPNATFYLDRAAASELTREKTPWLVREVVWDKPMAKRAIIWLSEKLGKAILKLEAADFYRNHLHSLVHAYPDVDALCLEIFEDLRQRIVYSHQLFKHQRVIVFSPHPDDDVISMGGMLDKLVANQNEVIVAYMTNGSVAVFDADVRRYLRFVELSHDILGLEGEALERFRARQQEILDFFARKKPGEVDLEVIQKLKAHIRYAEAVAGIEVVGLTAEHARFLDMPFYKTGTVRKDPIGEADIRIVLDLLEEIHPHHIFVAGDLSDPHGTHRMCYTAIQQALQRYHRAHPREEWPLVWLYRGAWQEWEVHQADVFLPMSKADLDRKIEAIFKHESQKDRAMFPGAYDDREFWQRARDRNRGTAETLNRLGLPEFYAAEAFVTCYEMP</sequence>
<evidence type="ECO:0000256" key="2">
    <source>
        <dbReference type="SAM" id="MobiDB-lite"/>
    </source>
</evidence>
<evidence type="ECO:0000256" key="1">
    <source>
        <dbReference type="NCBIfam" id="TIGR00502"/>
    </source>
</evidence>
<proteinExistence type="predicted"/>
<evidence type="ECO:0000313" key="5">
    <source>
        <dbReference type="Proteomes" id="UP000002221"/>
    </source>
</evidence>
<dbReference type="GO" id="GO:0005975">
    <property type="term" value="P:carbohydrate metabolic process"/>
    <property type="evidence" value="ECO:0007669"/>
    <property type="project" value="InterPro"/>
</dbReference>
<dbReference type="PANTHER" id="PTHR42892">
    <property type="entry name" value="GLUCOSAMINE-6-PHOSPHATE DEAMINASE-LIKE PROTEIN BT_0258-RELATED"/>
    <property type="match status" value="1"/>
</dbReference>
<evidence type="ECO:0000259" key="3">
    <source>
        <dbReference type="Pfam" id="PF01182"/>
    </source>
</evidence>
<organism evidence="4 5">
    <name type="scientific">Rhodothermus marinus (strain ATCC 43812 / DSM 4252 / R-10)</name>
    <name type="common">Rhodothermus obamensis</name>
    <dbReference type="NCBI Taxonomy" id="518766"/>
    <lineage>
        <taxon>Bacteria</taxon>
        <taxon>Pseudomonadati</taxon>
        <taxon>Rhodothermota</taxon>
        <taxon>Rhodothermia</taxon>
        <taxon>Rhodothermales</taxon>
        <taxon>Rhodothermaceae</taxon>
        <taxon>Rhodothermus</taxon>
    </lineage>
</organism>
<dbReference type="AlphaFoldDB" id="D0MH71"/>
<dbReference type="GO" id="GO:0006046">
    <property type="term" value="P:N-acetylglucosamine catabolic process"/>
    <property type="evidence" value="ECO:0007669"/>
    <property type="project" value="UniProtKB-UniRule"/>
</dbReference>
<dbReference type="GO" id="GO:0016853">
    <property type="term" value="F:isomerase activity"/>
    <property type="evidence" value="ECO:0007669"/>
    <property type="project" value="UniProtKB-KW"/>
</dbReference>
<dbReference type="NCBIfam" id="TIGR00502">
    <property type="entry name" value="nagB"/>
    <property type="match status" value="1"/>
</dbReference>
<dbReference type="Pfam" id="PF01182">
    <property type="entry name" value="Glucosamine_iso"/>
    <property type="match status" value="1"/>
</dbReference>
<evidence type="ECO:0000313" key="4">
    <source>
        <dbReference type="EMBL" id="ACY49660.1"/>
    </source>
</evidence>
<accession>D0MH71</accession>
<dbReference type="EMBL" id="CP001807">
    <property type="protein sequence ID" value="ACY49660.1"/>
    <property type="molecule type" value="Genomic_DNA"/>
</dbReference>
<dbReference type="InterPro" id="IPR006148">
    <property type="entry name" value="Glc/Gal-6P_isomerase"/>
</dbReference>
<reference evidence="4 5" key="1">
    <citation type="journal article" date="2009" name="Stand. Genomic Sci.">
        <title>Complete genome sequence of Rhodothermus marinus type strain (R-10).</title>
        <authorList>
            <person name="Nolan M."/>
            <person name="Tindall B.J."/>
            <person name="Pomrenke H."/>
            <person name="Lapidus A."/>
            <person name="Copeland A."/>
            <person name="Glavina Del Rio T."/>
            <person name="Lucas S."/>
            <person name="Chen F."/>
            <person name="Tice H."/>
            <person name="Cheng J.F."/>
            <person name="Saunders E."/>
            <person name="Han C."/>
            <person name="Bruce D."/>
            <person name="Goodwin L."/>
            <person name="Chain P."/>
            <person name="Pitluck S."/>
            <person name="Ovchinikova G."/>
            <person name="Pati A."/>
            <person name="Ivanova N."/>
            <person name="Mavromatis K."/>
            <person name="Chen A."/>
            <person name="Palaniappan K."/>
            <person name="Land M."/>
            <person name="Hauser L."/>
            <person name="Chang Y.J."/>
            <person name="Jeffries C.D."/>
            <person name="Brettin T."/>
            <person name="Goker M."/>
            <person name="Bristow J."/>
            <person name="Eisen J.A."/>
            <person name="Markowitz V."/>
            <person name="Hugenholtz P."/>
            <person name="Kyrpides N.C."/>
            <person name="Klenk H.P."/>
            <person name="Detter J.C."/>
        </authorList>
    </citation>
    <scope>NUCLEOTIDE SEQUENCE [LARGE SCALE GENOMIC DNA]</scope>
    <source>
        <strain evidence="5">ATCC 43812 / DSM 4252 / R-10</strain>
    </source>
</reference>
<feature type="compositionally biased region" description="Polar residues" evidence="2">
    <location>
        <begin position="1"/>
        <end position="20"/>
    </location>
</feature>
<feature type="region of interest" description="Disordered" evidence="2">
    <location>
        <begin position="1"/>
        <end position="25"/>
    </location>
</feature>
<dbReference type="Proteomes" id="UP000002221">
    <property type="component" value="Chromosome"/>
</dbReference>
<dbReference type="SUPFAM" id="SSF100950">
    <property type="entry name" value="NagB/RpiA/CoA transferase-like"/>
    <property type="match status" value="1"/>
</dbReference>
<dbReference type="SUPFAM" id="SSF102588">
    <property type="entry name" value="LmbE-like"/>
    <property type="match status" value="1"/>
</dbReference>
<dbReference type="InterPro" id="IPR003737">
    <property type="entry name" value="GlcNAc_PI_deacetylase-related"/>
</dbReference>
<dbReference type="eggNOG" id="COG2120">
    <property type="taxonomic scope" value="Bacteria"/>
</dbReference>
<keyword evidence="5" id="KW-1185">Reference proteome</keyword>
<gene>
    <name evidence="4" type="ordered locus">Rmar_2791</name>
</gene>